<dbReference type="Proteomes" id="UP000324260">
    <property type="component" value="Unassembled WGS sequence"/>
</dbReference>
<dbReference type="SUPFAM" id="SSF56954">
    <property type="entry name" value="Outer membrane efflux proteins (OEP)"/>
    <property type="match status" value="1"/>
</dbReference>
<dbReference type="PANTHER" id="PTHR30386">
    <property type="entry name" value="MEMBRANE FUSION SUBUNIT OF EMRAB-TOLC MULTIDRUG EFFLUX PUMP"/>
    <property type="match status" value="1"/>
</dbReference>
<keyword evidence="5 9" id="KW-0997">Cell inner membrane</keyword>
<evidence type="ECO:0000256" key="1">
    <source>
        <dbReference type="ARBA" id="ARBA00004377"/>
    </source>
</evidence>
<keyword evidence="8 9" id="KW-0472">Membrane</keyword>
<comment type="similarity">
    <text evidence="2 9">Belongs to the membrane fusion protein (MFP) (TC 8.A.1) family.</text>
</comment>
<evidence type="ECO:0000313" key="12">
    <source>
        <dbReference type="EMBL" id="TZG39144.1"/>
    </source>
</evidence>
<dbReference type="PRINTS" id="PR01490">
    <property type="entry name" value="RTXTOXIND"/>
</dbReference>
<dbReference type="PROSITE" id="PS00543">
    <property type="entry name" value="HLYD_FAMILY"/>
    <property type="match status" value="1"/>
</dbReference>
<evidence type="ECO:0000256" key="4">
    <source>
        <dbReference type="ARBA" id="ARBA00022475"/>
    </source>
</evidence>
<dbReference type="GO" id="GO:0005886">
    <property type="term" value="C:plasma membrane"/>
    <property type="evidence" value="ECO:0007669"/>
    <property type="project" value="UniProtKB-SubCell"/>
</dbReference>
<dbReference type="AlphaFoldDB" id="A0A5D9D5C6"/>
<dbReference type="GO" id="GO:0009306">
    <property type="term" value="P:protein secretion"/>
    <property type="evidence" value="ECO:0007669"/>
    <property type="project" value="InterPro"/>
</dbReference>
<dbReference type="InterPro" id="IPR058982">
    <property type="entry name" value="Beta-barrel_AprE"/>
</dbReference>
<dbReference type="InterPro" id="IPR058639">
    <property type="entry name" value="BSH_YknX-like"/>
</dbReference>
<feature type="transmembrane region" description="Helical" evidence="9">
    <location>
        <begin position="33"/>
        <end position="53"/>
    </location>
</feature>
<evidence type="ECO:0000259" key="11">
    <source>
        <dbReference type="Pfam" id="PF26002"/>
    </source>
</evidence>
<proteinExistence type="inferred from homology"/>
<evidence type="ECO:0000256" key="5">
    <source>
        <dbReference type="ARBA" id="ARBA00022519"/>
    </source>
</evidence>
<reference evidence="12 13" key="1">
    <citation type="submission" date="2019-08" db="EMBL/GenBank/DDBJ databases">
        <title>Draft Genome Sequence of Halomonas eurihalina Isolated from Preserved Hide-surface.</title>
        <authorList>
            <person name="Hussain S.A."/>
            <person name="Xu A."/>
            <person name="Sarker M."/>
            <person name="Sommers C."/>
        </authorList>
    </citation>
    <scope>NUCLEOTIDE SEQUENCE [LARGE SCALE GENOMIC DNA]</scope>
    <source>
        <strain evidence="12 13">MS1</strain>
    </source>
</reference>
<organism evidence="12 13">
    <name type="scientific">Halomonas eurihalina</name>
    <dbReference type="NCBI Taxonomy" id="42566"/>
    <lineage>
        <taxon>Bacteria</taxon>
        <taxon>Pseudomonadati</taxon>
        <taxon>Pseudomonadota</taxon>
        <taxon>Gammaproteobacteria</taxon>
        <taxon>Oceanospirillales</taxon>
        <taxon>Halomonadaceae</taxon>
        <taxon>Halomonas</taxon>
    </lineage>
</organism>
<dbReference type="SUPFAM" id="SSF111369">
    <property type="entry name" value="HlyD-like secretion proteins"/>
    <property type="match status" value="1"/>
</dbReference>
<gene>
    <name evidence="12" type="ORF">FZZ93_10495</name>
</gene>
<dbReference type="PANTHER" id="PTHR30386:SF27">
    <property type="entry name" value="MEMBRANE FUSION PROTEIN (MFP) FAMILY PROTEIN"/>
    <property type="match status" value="1"/>
</dbReference>
<feature type="domain" description="YknX-like barrel-sandwich hybrid" evidence="10">
    <location>
        <begin position="80"/>
        <end position="327"/>
    </location>
</feature>
<dbReference type="InterPro" id="IPR050739">
    <property type="entry name" value="MFP"/>
</dbReference>
<evidence type="ECO:0000256" key="9">
    <source>
        <dbReference type="RuleBase" id="RU365093"/>
    </source>
</evidence>
<comment type="caution">
    <text evidence="12">The sequence shown here is derived from an EMBL/GenBank/DDBJ whole genome shotgun (WGS) entry which is preliminary data.</text>
</comment>
<evidence type="ECO:0000256" key="8">
    <source>
        <dbReference type="ARBA" id="ARBA00023136"/>
    </source>
</evidence>
<sequence>MIKYWRMRQQQRAQQAFLPAALEIIQTPASPTCIILLWLICVFAISAALWSYVGHTDIVATALGKLQPQGQVKVVQPSRPGRVKTIAVEDGQKVEKGDVLVTLDNTSTHADVALLEAKLETLEGQIARHRSALETARQWQKVDLWSSDSELIVPTSLPSVGTSLSNTVRTRAYDTYSTDLYELRATLTQLAAQYRQKRMEISSLEDTIGALRNHLQSQRELVGLYASQVASKGVSRAKLLRERGGLEESRISLAQNTGQLATSRSSLSVIAGDIAVAFERFEADNTQRLEEAIQNHDEVVQKLAKARHSQSAMTLTSPIDGVVQALSITTPNQFVAAGVEIMRIVPEKAPLEVVAYLSNKDVGFVQTGQEATLKVQAFPFTRYGLVEGEVVKVATDAITGTRAQRRANNAMQGARGELSTGQAETVQGLVFPITVKPKRDSLKVDGNMVPLSAGMTVQVEIKTGRRRLIDFLFSPLVEVVSQAMSER</sequence>
<keyword evidence="3 9" id="KW-0813">Transport</keyword>
<dbReference type="InterPro" id="IPR010129">
    <property type="entry name" value="T1SS_HlyD"/>
</dbReference>
<dbReference type="OrthoDB" id="9775513at2"/>
<keyword evidence="4 9" id="KW-1003">Cell membrane</keyword>
<dbReference type="NCBIfam" id="TIGR01843">
    <property type="entry name" value="type_I_hlyD"/>
    <property type="match status" value="1"/>
</dbReference>
<keyword evidence="6 9" id="KW-0812">Transmembrane</keyword>
<evidence type="ECO:0000256" key="3">
    <source>
        <dbReference type="ARBA" id="ARBA00022448"/>
    </source>
</evidence>
<dbReference type="InterPro" id="IPR006144">
    <property type="entry name" value="Secretion_HlyD_CS"/>
</dbReference>
<evidence type="ECO:0000256" key="2">
    <source>
        <dbReference type="ARBA" id="ARBA00009477"/>
    </source>
</evidence>
<dbReference type="EMBL" id="VTPU01000009">
    <property type="protein sequence ID" value="TZG39144.1"/>
    <property type="molecule type" value="Genomic_DNA"/>
</dbReference>
<evidence type="ECO:0000256" key="7">
    <source>
        <dbReference type="ARBA" id="ARBA00022989"/>
    </source>
</evidence>
<evidence type="ECO:0000313" key="13">
    <source>
        <dbReference type="Proteomes" id="UP000324260"/>
    </source>
</evidence>
<feature type="domain" description="AprE-like beta-barrel" evidence="11">
    <location>
        <begin position="352"/>
        <end position="404"/>
    </location>
</feature>
<dbReference type="Pfam" id="PF26002">
    <property type="entry name" value="Beta-barrel_AprE"/>
    <property type="match status" value="1"/>
</dbReference>
<dbReference type="Gene3D" id="2.40.50.100">
    <property type="match status" value="1"/>
</dbReference>
<protein>
    <recommendedName>
        <fullName evidence="9">Membrane fusion protein (MFP) family protein</fullName>
    </recommendedName>
</protein>
<keyword evidence="13" id="KW-1185">Reference proteome</keyword>
<keyword evidence="7 9" id="KW-1133">Transmembrane helix</keyword>
<accession>A0A5D9D5C6</accession>
<evidence type="ECO:0000259" key="10">
    <source>
        <dbReference type="Pfam" id="PF25984"/>
    </source>
</evidence>
<dbReference type="Gene3D" id="2.40.30.170">
    <property type="match status" value="1"/>
</dbReference>
<dbReference type="Pfam" id="PF25984">
    <property type="entry name" value="BSH_YknX"/>
    <property type="match status" value="1"/>
</dbReference>
<comment type="subcellular location">
    <subcellularLocation>
        <location evidence="1 9">Cell inner membrane</location>
        <topology evidence="1 9">Single-pass membrane protein</topology>
    </subcellularLocation>
</comment>
<name>A0A5D9D5C6_HALER</name>
<evidence type="ECO:0000256" key="6">
    <source>
        <dbReference type="ARBA" id="ARBA00022692"/>
    </source>
</evidence>